<dbReference type="AlphaFoldDB" id="A0A6A6KGZ4"/>
<evidence type="ECO:0000256" key="1">
    <source>
        <dbReference type="SAM" id="MobiDB-lite"/>
    </source>
</evidence>
<organism evidence="2 3">
    <name type="scientific">Hevea brasiliensis</name>
    <name type="common">Para rubber tree</name>
    <name type="synonym">Siphonia brasiliensis</name>
    <dbReference type="NCBI Taxonomy" id="3981"/>
    <lineage>
        <taxon>Eukaryota</taxon>
        <taxon>Viridiplantae</taxon>
        <taxon>Streptophyta</taxon>
        <taxon>Embryophyta</taxon>
        <taxon>Tracheophyta</taxon>
        <taxon>Spermatophyta</taxon>
        <taxon>Magnoliopsida</taxon>
        <taxon>eudicotyledons</taxon>
        <taxon>Gunneridae</taxon>
        <taxon>Pentapetalae</taxon>
        <taxon>rosids</taxon>
        <taxon>fabids</taxon>
        <taxon>Malpighiales</taxon>
        <taxon>Euphorbiaceae</taxon>
        <taxon>Crotonoideae</taxon>
        <taxon>Micrandreae</taxon>
        <taxon>Hevea</taxon>
    </lineage>
</organism>
<evidence type="ECO:0000313" key="3">
    <source>
        <dbReference type="Proteomes" id="UP000467840"/>
    </source>
</evidence>
<feature type="compositionally biased region" description="Basic and acidic residues" evidence="1">
    <location>
        <begin position="19"/>
        <end position="28"/>
    </location>
</feature>
<proteinExistence type="predicted"/>
<protein>
    <submittedName>
        <fullName evidence="2">Uncharacterized protein</fullName>
    </submittedName>
</protein>
<evidence type="ECO:0000313" key="2">
    <source>
        <dbReference type="EMBL" id="KAF2288171.1"/>
    </source>
</evidence>
<sequence>METQNEKISAGNETLAQENDARIEEKDLIGGSGNANGDSGNDNLVAMEPKKKTKKVVVKNQRIKDWRSNPNFGWCGNDSMPKLEVGGVDSSISVPVRADKSDACVTLSMEEAKNPDQPFGVSMEAETFKTMGRRKRSFCE</sequence>
<reference evidence="2 3" key="1">
    <citation type="journal article" date="2020" name="Mol. Plant">
        <title>The Chromosome-Based Rubber Tree Genome Provides New Insights into Spurge Genome Evolution and Rubber Biosynthesis.</title>
        <authorList>
            <person name="Liu J."/>
            <person name="Shi C."/>
            <person name="Shi C.C."/>
            <person name="Li W."/>
            <person name="Zhang Q.J."/>
            <person name="Zhang Y."/>
            <person name="Li K."/>
            <person name="Lu H.F."/>
            <person name="Shi C."/>
            <person name="Zhu S.T."/>
            <person name="Xiao Z.Y."/>
            <person name="Nan H."/>
            <person name="Yue Y."/>
            <person name="Zhu X.G."/>
            <person name="Wu Y."/>
            <person name="Hong X.N."/>
            <person name="Fan G.Y."/>
            <person name="Tong Y."/>
            <person name="Zhang D."/>
            <person name="Mao C.L."/>
            <person name="Liu Y.L."/>
            <person name="Hao S.J."/>
            <person name="Liu W.Q."/>
            <person name="Lv M.Q."/>
            <person name="Zhang H.B."/>
            <person name="Liu Y."/>
            <person name="Hu-Tang G.R."/>
            <person name="Wang J.P."/>
            <person name="Wang J.H."/>
            <person name="Sun Y.H."/>
            <person name="Ni S.B."/>
            <person name="Chen W.B."/>
            <person name="Zhang X.C."/>
            <person name="Jiao Y.N."/>
            <person name="Eichler E.E."/>
            <person name="Li G.H."/>
            <person name="Liu X."/>
            <person name="Gao L.Z."/>
        </authorList>
    </citation>
    <scope>NUCLEOTIDE SEQUENCE [LARGE SCALE GENOMIC DNA]</scope>
    <source>
        <strain evidence="3">cv. GT1</strain>
        <tissue evidence="2">Leaf</tissue>
    </source>
</reference>
<feature type="compositionally biased region" description="Polar residues" evidence="1">
    <location>
        <begin position="1"/>
        <end position="17"/>
    </location>
</feature>
<feature type="region of interest" description="Disordered" evidence="1">
    <location>
        <begin position="1"/>
        <end position="59"/>
    </location>
</feature>
<comment type="caution">
    <text evidence="2">The sequence shown here is derived from an EMBL/GenBank/DDBJ whole genome shotgun (WGS) entry which is preliminary data.</text>
</comment>
<keyword evidence="3" id="KW-1185">Reference proteome</keyword>
<gene>
    <name evidence="2" type="ORF">GH714_004781</name>
</gene>
<accession>A0A6A6KGZ4</accession>
<name>A0A6A6KGZ4_HEVBR</name>
<dbReference type="EMBL" id="JAAGAX010000016">
    <property type="protein sequence ID" value="KAF2288171.1"/>
    <property type="molecule type" value="Genomic_DNA"/>
</dbReference>
<dbReference type="Proteomes" id="UP000467840">
    <property type="component" value="Chromosome 8"/>
</dbReference>